<dbReference type="InterPro" id="IPR050902">
    <property type="entry name" value="ABC_Transporter_SBP"/>
</dbReference>
<protein>
    <submittedName>
        <fullName evidence="3">Periplasmic substrate-binding component of an ABC superfamily iron/siderophore transporter</fullName>
    </submittedName>
</protein>
<dbReference type="PANTHER" id="PTHR30535:SF34">
    <property type="entry name" value="MOLYBDATE-BINDING PROTEIN MOLA"/>
    <property type="match status" value="1"/>
</dbReference>
<dbReference type="EMBL" id="JMPR01000013">
    <property type="protein sequence ID" value="KFD21656.1"/>
    <property type="molecule type" value="Genomic_DNA"/>
</dbReference>
<evidence type="ECO:0000259" key="2">
    <source>
        <dbReference type="PROSITE" id="PS50983"/>
    </source>
</evidence>
<feature type="domain" description="Fe/B12 periplasmic-binding" evidence="2">
    <location>
        <begin position="55"/>
        <end position="354"/>
    </location>
</feature>
<reference evidence="3 4" key="1">
    <citation type="submission" date="2014-05" db="EMBL/GenBank/DDBJ databases">
        <title>ATOL: Assembling a taxonomically balanced genome-scale reconstruction of the evolutionary history of the Enterobacteriaceae.</title>
        <authorList>
            <person name="Plunkett G.III."/>
            <person name="Neeno-Eckwall E.C."/>
            <person name="Glasner J.D."/>
            <person name="Perna N.T."/>
        </authorList>
    </citation>
    <scope>NUCLEOTIDE SEQUENCE [LARGE SCALE GENOMIC DNA]</scope>
    <source>
        <strain evidence="3 4">ATCC 33301</strain>
    </source>
</reference>
<dbReference type="Gene3D" id="3.40.50.1980">
    <property type="entry name" value="Nitrogenase molybdenum iron protein domain"/>
    <property type="match status" value="2"/>
</dbReference>
<keyword evidence="4" id="KW-1185">Reference proteome</keyword>
<evidence type="ECO:0000256" key="1">
    <source>
        <dbReference type="SAM" id="SignalP"/>
    </source>
</evidence>
<comment type="caution">
    <text evidence="3">The sequence shown here is derived from an EMBL/GenBank/DDBJ whole genome shotgun (WGS) entry which is preliminary data.</text>
</comment>
<name>A0A085JMG0_9GAMM</name>
<evidence type="ECO:0000313" key="3">
    <source>
        <dbReference type="EMBL" id="KFD21656.1"/>
    </source>
</evidence>
<dbReference type="InterPro" id="IPR002491">
    <property type="entry name" value="ABC_transptr_periplasmic_BD"/>
</dbReference>
<dbReference type="PROSITE" id="PS50983">
    <property type="entry name" value="FE_B12_PBP"/>
    <property type="match status" value="1"/>
</dbReference>
<feature type="chain" id="PRO_5001793761" evidence="1">
    <location>
        <begin position="33"/>
        <end position="384"/>
    </location>
</feature>
<proteinExistence type="predicted"/>
<keyword evidence="1" id="KW-0732">Signal</keyword>
<dbReference type="AlphaFoldDB" id="A0A085JMG0"/>
<dbReference type="OrthoDB" id="9775594at2"/>
<accession>A0A085JMG0</accession>
<dbReference type="SUPFAM" id="SSF53807">
    <property type="entry name" value="Helical backbone' metal receptor"/>
    <property type="match status" value="1"/>
</dbReference>
<gene>
    <name evidence="3" type="ORF">GTPT_0755</name>
</gene>
<dbReference type="eggNOG" id="COG0614">
    <property type="taxonomic scope" value="Bacteria"/>
</dbReference>
<sequence length="384" mass="42609">MNNAIKRRHPLIRYARHCVTAAVCFSPLAAMATDYPLTVQDMDHQTVVISHEPKRIILQDGRDIMALALLDRADPFARVISWNNLIKKQDGQEWAVLKGKWPQAAAIPDMGFSDQGEVNTETVISSHPDLLIAQLRAKPALEQTGVLKRFRELHIPVLFLDYELHPIQDTVPSITLLGKVLNKESNAKAFTDFYTERLNRIESVVSKAPKKPLVFIEPIAGNSDNCCFTHGTNGWGGLVAAAGGINIGSELLKGASGFINPEKIIAMRPDWYLMTGSKRGAAGNPVLPFGYNTQITQIKASFDNLLKRTAVATIPAVSEGHVGGVYHHFYNHPWNIIGVEILAHWFYPQQFASLDPTADYHYIVTHFTQLPNDPVNLSYSPVSQ</sequence>
<feature type="signal peptide" evidence="1">
    <location>
        <begin position="1"/>
        <end position="32"/>
    </location>
</feature>
<dbReference type="PANTHER" id="PTHR30535">
    <property type="entry name" value="VITAMIN B12-BINDING PROTEIN"/>
    <property type="match status" value="1"/>
</dbReference>
<dbReference type="Pfam" id="PF01497">
    <property type="entry name" value="Peripla_BP_2"/>
    <property type="match status" value="1"/>
</dbReference>
<evidence type="ECO:0000313" key="4">
    <source>
        <dbReference type="Proteomes" id="UP000028602"/>
    </source>
</evidence>
<dbReference type="Proteomes" id="UP000028602">
    <property type="component" value="Unassembled WGS sequence"/>
</dbReference>
<organism evidence="3 4">
    <name type="scientific">Tatumella ptyseos ATCC 33301</name>
    <dbReference type="NCBI Taxonomy" id="1005995"/>
    <lineage>
        <taxon>Bacteria</taxon>
        <taxon>Pseudomonadati</taxon>
        <taxon>Pseudomonadota</taxon>
        <taxon>Gammaproteobacteria</taxon>
        <taxon>Enterobacterales</taxon>
        <taxon>Erwiniaceae</taxon>
        <taxon>Tatumella</taxon>
    </lineage>
</organism>